<dbReference type="SUPFAM" id="SSF52218">
    <property type="entry name" value="Flavoproteins"/>
    <property type="match status" value="1"/>
</dbReference>
<keyword evidence="2" id="KW-1185">Reference proteome</keyword>
<dbReference type="STRING" id="1291734.FD02_GL000147"/>
<accession>A0A0R1JI33</accession>
<dbReference type="Gene3D" id="3.40.50.360">
    <property type="match status" value="1"/>
</dbReference>
<name>A0A0R1JI33_9LACO</name>
<dbReference type="GO" id="GO:0010181">
    <property type="term" value="F:FMN binding"/>
    <property type="evidence" value="ECO:0007669"/>
    <property type="project" value="InterPro"/>
</dbReference>
<dbReference type="EMBL" id="AZDJ01000030">
    <property type="protein sequence ID" value="KRK70966.1"/>
    <property type="molecule type" value="Genomic_DNA"/>
</dbReference>
<dbReference type="InterPro" id="IPR001226">
    <property type="entry name" value="Flavodoxin_CS"/>
</dbReference>
<evidence type="ECO:0000313" key="1">
    <source>
        <dbReference type="EMBL" id="KRK70966.1"/>
    </source>
</evidence>
<proteinExistence type="predicted"/>
<dbReference type="Proteomes" id="UP000051804">
    <property type="component" value="Unassembled WGS sequence"/>
</dbReference>
<dbReference type="OrthoDB" id="2146857at2"/>
<dbReference type="PROSITE" id="PS00201">
    <property type="entry name" value="FLAVODOXIN"/>
    <property type="match status" value="1"/>
</dbReference>
<reference evidence="1 2" key="1">
    <citation type="journal article" date="2015" name="Genome Announc.">
        <title>Expanding the biotechnology potential of lactobacilli through comparative genomics of 213 strains and associated genera.</title>
        <authorList>
            <person name="Sun Z."/>
            <person name="Harris H.M."/>
            <person name="McCann A."/>
            <person name="Guo C."/>
            <person name="Argimon S."/>
            <person name="Zhang W."/>
            <person name="Yang X."/>
            <person name="Jeffery I.B."/>
            <person name="Cooney J.C."/>
            <person name="Kagawa T.F."/>
            <person name="Liu W."/>
            <person name="Song Y."/>
            <person name="Salvetti E."/>
            <person name="Wrobel A."/>
            <person name="Rasinkangas P."/>
            <person name="Parkhill J."/>
            <person name="Rea M.C."/>
            <person name="O'Sullivan O."/>
            <person name="Ritari J."/>
            <person name="Douillard F.P."/>
            <person name="Paul Ross R."/>
            <person name="Yang R."/>
            <person name="Briner A.E."/>
            <person name="Felis G.E."/>
            <person name="de Vos W.M."/>
            <person name="Barrangou R."/>
            <person name="Klaenhammer T.R."/>
            <person name="Caufield P.W."/>
            <person name="Cui Y."/>
            <person name="Zhang H."/>
            <person name="O'Toole P.W."/>
        </authorList>
    </citation>
    <scope>NUCLEOTIDE SEQUENCE [LARGE SCALE GENOMIC DNA]</scope>
    <source>
        <strain evidence="1 2">JCM 17158</strain>
    </source>
</reference>
<dbReference type="AlphaFoldDB" id="A0A0R1JI33"/>
<dbReference type="GO" id="GO:0009055">
    <property type="term" value="F:electron transfer activity"/>
    <property type="evidence" value="ECO:0007669"/>
    <property type="project" value="InterPro"/>
</dbReference>
<evidence type="ECO:0000313" key="2">
    <source>
        <dbReference type="Proteomes" id="UP000051804"/>
    </source>
</evidence>
<dbReference type="PATRIC" id="fig|1291734.4.peg.155"/>
<sequence>MADAVVVYTSQTGFTQRFAMQIAKRMHCPVLDIKFVTPRDLTEAQLVVYGGHMWAGRVGGFRAFYRQFKAVLPSRLLVFGTGVEASGQIDYNAVRRRCFVDCQGKPQFFYFHGHIDPRTLPLRLKLVAAWQSRRNHQPACSETGEIAPLLAAVRMYVDEADMA</sequence>
<gene>
    <name evidence="1" type="ORF">FD02_GL000147</name>
</gene>
<dbReference type="InterPro" id="IPR029039">
    <property type="entry name" value="Flavoprotein-like_sf"/>
</dbReference>
<organism evidence="1 2">
    <name type="scientific">Lacticaseibacillus nasuensis JCM 17158</name>
    <dbReference type="NCBI Taxonomy" id="1291734"/>
    <lineage>
        <taxon>Bacteria</taxon>
        <taxon>Bacillati</taxon>
        <taxon>Bacillota</taxon>
        <taxon>Bacilli</taxon>
        <taxon>Lactobacillales</taxon>
        <taxon>Lactobacillaceae</taxon>
        <taxon>Lacticaseibacillus</taxon>
    </lineage>
</organism>
<dbReference type="RefSeq" id="WP_056951621.1">
    <property type="nucleotide sequence ID" value="NZ_AZDJ01000030.1"/>
</dbReference>
<protein>
    <submittedName>
        <fullName evidence="1">Uncharacterized protein</fullName>
    </submittedName>
</protein>
<comment type="caution">
    <text evidence="1">The sequence shown here is derived from an EMBL/GenBank/DDBJ whole genome shotgun (WGS) entry which is preliminary data.</text>
</comment>